<name>A0A834I0L8_RHYFE</name>
<evidence type="ECO:0000313" key="2">
    <source>
        <dbReference type="Proteomes" id="UP000625711"/>
    </source>
</evidence>
<dbReference type="EMBL" id="JAACXV010015602">
    <property type="protein sequence ID" value="KAF7264897.1"/>
    <property type="molecule type" value="Genomic_DNA"/>
</dbReference>
<dbReference type="Proteomes" id="UP000625711">
    <property type="component" value="Unassembled WGS sequence"/>
</dbReference>
<evidence type="ECO:0000313" key="1">
    <source>
        <dbReference type="EMBL" id="KAF7264897.1"/>
    </source>
</evidence>
<sequence length="46" mass="5419">TSIITTSEQKYINIWKSKCIKIVRVTTEKKFELLFEVILSLNFSII</sequence>
<comment type="caution">
    <text evidence="1">The sequence shown here is derived from an EMBL/GenBank/DDBJ whole genome shotgun (WGS) entry which is preliminary data.</text>
</comment>
<keyword evidence="2" id="KW-1185">Reference proteome</keyword>
<proteinExistence type="predicted"/>
<organism evidence="1 2">
    <name type="scientific">Rhynchophorus ferrugineus</name>
    <name type="common">Red palm weevil</name>
    <name type="synonym">Curculio ferrugineus</name>
    <dbReference type="NCBI Taxonomy" id="354439"/>
    <lineage>
        <taxon>Eukaryota</taxon>
        <taxon>Metazoa</taxon>
        <taxon>Ecdysozoa</taxon>
        <taxon>Arthropoda</taxon>
        <taxon>Hexapoda</taxon>
        <taxon>Insecta</taxon>
        <taxon>Pterygota</taxon>
        <taxon>Neoptera</taxon>
        <taxon>Endopterygota</taxon>
        <taxon>Coleoptera</taxon>
        <taxon>Polyphaga</taxon>
        <taxon>Cucujiformia</taxon>
        <taxon>Curculionidae</taxon>
        <taxon>Dryophthorinae</taxon>
        <taxon>Rhynchophorus</taxon>
    </lineage>
</organism>
<reference evidence="1" key="1">
    <citation type="submission" date="2020-08" db="EMBL/GenBank/DDBJ databases">
        <title>Genome sequencing and assembly of the red palm weevil Rhynchophorus ferrugineus.</title>
        <authorList>
            <person name="Dias G.B."/>
            <person name="Bergman C.M."/>
            <person name="Manee M."/>
        </authorList>
    </citation>
    <scope>NUCLEOTIDE SEQUENCE</scope>
    <source>
        <strain evidence="1">AA-2017</strain>
        <tissue evidence="1">Whole larva</tissue>
    </source>
</reference>
<feature type="non-terminal residue" evidence="1">
    <location>
        <position position="1"/>
    </location>
</feature>
<gene>
    <name evidence="1" type="ORF">GWI33_021970</name>
</gene>
<accession>A0A834I0L8</accession>
<protein>
    <submittedName>
        <fullName evidence="1">Uncharacterized protein</fullName>
    </submittedName>
</protein>
<dbReference type="AlphaFoldDB" id="A0A834I0L8"/>